<keyword evidence="3" id="KW-0966">Cell projection</keyword>
<evidence type="ECO:0000313" key="3">
    <source>
        <dbReference type="EMBL" id="SHI39597.1"/>
    </source>
</evidence>
<keyword evidence="3" id="KW-0969">Cilium</keyword>
<dbReference type="InterPro" id="IPR009926">
    <property type="entry name" value="T3SS_YcgR_PilZN"/>
</dbReference>
<sequence>MEKVKLSINDKLNVLWQDEQEIYKTTIQDMRGDFISISIPVNNGEYLTTRENQELYILRYDDNGDVYKFRCMIIKRTIDNNIPLYVLSKPYDIIKIQRRNYVRVKIIQLIKYLKIEDENSALKEDFFQKAILLDLSGGGMRIKVKEKCGLGESIAVSLKYNEINILVSGEIVRIETTDDNKFICGINFNNLDNVTREKIIKMVFHIMRRQRELT</sequence>
<name>A0A1M6AT38_9CLOT</name>
<dbReference type="OrthoDB" id="3493at2"/>
<dbReference type="Pfam" id="PF12945">
    <property type="entry name" value="PilZNR"/>
    <property type="match status" value="1"/>
</dbReference>
<protein>
    <submittedName>
        <fullName evidence="3">C-di-GMP-binding flagellar brake protein YcgR, contains PilZNR and PilZ domains</fullName>
    </submittedName>
</protein>
<dbReference type="Gene3D" id="2.40.10.220">
    <property type="entry name" value="predicted glycosyltransferase like domains"/>
    <property type="match status" value="1"/>
</dbReference>
<organism evidence="3 4">
    <name type="scientific">Clostridium cavendishii DSM 21758</name>
    <dbReference type="NCBI Taxonomy" id="1121302"/>
    <lineage>
        <taxon>Bacteria</taxon>
        <taxon>Bacillati</taxon>
        <taxon>Bacillota</taxon>
        <taxon>Clostridia</taxon>
        <taxon>Eubacteriales</taxon>
        <taxon>Clostridiaceae</taxon>
        <taxon>Clostridium</taxon>
    </lineage>
</organism>
<dbReference type="Pfam" id="PF07238">
    <property type="entry name" value="PilZ"/>
    <property type="match status" value="1"/>
</dbReference>
<reference evidence="3 4" key="1">
    <citation type="submission" date="2016-11" db="EMBL/GenBank/DDBJ databases">
        <authorList>
            <person name="Jaros S."/>
            <person name="Januszkiewicz K."/>
            <person name="Wedrychowicz H."/>
        </authorList>
    </citation>
    <scope>NUCLEOTIDE SEQUENCE [LARGE SCALE GENOMIC DNA]</scope>
    <source>
        <strain evidence="3 4">DSM 21758</strain>
    </source>
</reference>
<feature type="domain" description="PilZ" evidence="1">
    <location>
        <begin position="97"/>
        <end position="204"/>
    </location>
</feature>
<dbReference type="RefSeq" id="WP_072984319.1">
    <property type="nucleotide sequence ID" value="NZ_FQZB01000003.1"/>
</dbReference>
<evidence type="ECO:0000313" key="4">
    <source>
        <dbReference type="Proteomes" id="UP000184310"/>
    </source>
</evidence>
<proteinExistence type="predicted"/>
<dbReference type="GO" id="GO:0035438">
    <property type="term" value="F:cyclic-di-GMP binding"/>
    <property type="evidence" value="ECO:0007669"/>
    <property type="project" value="InterPro"/>
</dbReference>
<dbReference type="SUPFAM" id="SSF141371">
    <property type="entry name" value="PilZ domain-like"/>
    <property type="match status" value="1"/>
</dbReference>
<dbReference type="InterPro" id="IPR009875">
    <property type="entry name" value="PilZ_domain"/>
</dbReference>
<dbReference type="STRING" id="1121302.SAMN02745163_00169"/>
<keyword evidence="3" id="KW-0282">Flagellum</keyword>
<evidence type="ECO:0000259" key="2">
    <source>
        <dbReference type="Pfam" id="PF12945"/>
    </source>
</evidence>
<dbReference type="EMBL" id="FQZB01000003">
    <property type="protein sequence ID" value="SHI39597.1"/>
    <property type="molecule type" value="Genomic_DNA"/>
</dbReference>
<keyword evidence="4" id="KW-1185">Reference proteome</keyword>
<gene>
    <name evidence="3" type="ORF">SAMN02745163_00169</name>
</gene>
<evidence type="ECO:0000259" key="1">
    <source>
        <dbReference type="Pfam" id="PF07238"/>
    </source>
</evidence>
<dbReference type="Proteomes" id="UP000184310">
    <property type="component" value="Unassembled WGS sequence"/>
</dbReference>
<dbReference type="AlphaFoldDB" id="A0A1M6AT38"/>
<feature type="domain" description="Type III secretion system flagellar brake protein YcgR PilZN" evidence="2">
    <location>
        <begin position="8"/>
        <end position="90"/>
    </location>
</feature>
<accession>A0A1M6AT38</accession>